<dbReference type="Proteomes" id="UP000283644">
    <property type="component" value="Unassembled WGS sequence"/>
</dbReference>
<name>A0A417Y797_9ACTN</name>
<dbReference type="PANTHER" id="PTHR48083">
    <property type="entry name" value="MEDIUM-CHAIN SPECIFIC ACYL-COA DEHYDROGENASE, MITOCHONDRIAL-RELATED"/>
    <property type="match status" value="1"/>
</dbReference>
<evidence type="ECO:0000256" key="4">
    <source>
        <dbReference type="ARBA" id="ARBA00022827"/>
    </source>
</evidence>
<dbReference type="InterPro" id="IPR037069">
    <property type="entry name" value="AcylCoA_DH/ox_N_sf"/>
</dbReference>
<feature type="domain" description="Acyl-CoA oxidase/dehydrogenase middle" evidence="8">
    <location>
        <begin position="135"/>
        <end position="234"/>
    </location>
</feature>
<reference evidence="10 11" key="1">
    <citation type="submission" date="2018-09" db="EMBL/GenBank/DDBJ databases">
        <title>Genome sequencing of Nocardioides immobilis CCTCC AB 2017083 for comparison to Nocardioides silvaticus.</title>
        <authorList>
            <person name="Li C."/>
            <person name="Wang G."/>
        </authorList>
    </citation>
    <scope>NUCLEOTIDE SEQUENCE [LARGE SCALE GENOMIC DNA]</scope>
    <source>
        <strain evidence="10 11">CCTCC AB 2017083</strain>
    </source>
</reference>
<dbReference type="InterPro" id="IPR013786">
    <property type="entry name" value="AcylCoA_DH/ox_N"/>
</dbReference>
<evidence type="ECO:0000259" key="9">
    <source>
        <dbReference type="Pfam" id="PF02771"/>
    </source>
</evidence>
<protein>
    <submittedName>
        <fullName evidence="10">Acyl-CoA dehydrogenase</fullName>
    </submittedName>
</protein>
<gene>
    <name evidence="10" type="ORF">D0Z08_05075</name>
</gene>
<sequence>MTIQENDVNVDAMPTVHPDSRELVASVFDAVKGVAAVFPRSLFLQRAREGGHARELWDALVAADLLAIGVPEELGGAGGGLTGTTAVMEALARVGVPPLQYSLTTFSREAILKHGSDQQIQDHVVATISGKRKICLGVTEPEAGTNSFAARTLARQMPDGSYRIKGQKVFISGADESDHILLLARTAAPDEEVGRRQGFGLFLVDMSLPGIELRRLDIQWYAPENQYEVFFDDVEVPAEALIGEQGLGFDHLLSCLNQERVTVAAWALGLGEYALRKAVDYAKVRAPFGTPIGAHQAVQHPLALAKAEMEAARQVMYSAAAAYDSGKDAGEQANMAKLLGTRAALAAVEASIQTHGGSAFVYESDVVTLWPMLRVLQIAPLNNESILNYIGERVLGLPRN</sequence>
<dbReference type="PANTHER" id="PTHR48083:SF1">
    <property type="entry name" value="DEHYDROGENASE, PUTATIVE (AFU_ORTHOLOGUE AFUA_7G06510)-RELATED"/>
    <property type="match status" value="1"/>
</dbReference>
<dbReference type="InterPro" id="IPR050741">
    <property type="entry name" value="Acyl-CoA_dehydrogenase"/>
</dbReference>
<evidence type="ECO:0000256" key="3">
    <source>
        <dbReference type="ARBA" id="ARBA00022630"/>
    </source>
</evidence>
<dbReference type="SUPFAM" id="SSF47203">
    <property type="entry name" value="Acyl-CoA dehydrogenase C-terminal domain-like"/>
    <property type="match status" value="1"/>
</dbReference>
<dbReference type="SUPFAM" id="SSF56645">
    <property type="entry name" value="Acyl-CoA dehydrogenase NM domain-like"/>
    <property type="match status" value="1"/>
</dbReference>
<dbReference type="GO" id="GO:0005737">
    <property type="term" value="C:cytoplasm"/>
    <property type="evidence" value="ECO:0007669"/>
    <property type="project" value="TreeGrafter"/>
</dbReference>
<dbReference type="InterPro" id="IPR006091">
    <property type="entry name" value="Acyl-CoA_Oxase/DH_mid-dom"/>
</dbReference>
<feature type="domain" description="Acyl-CoA dehydrogenase/oxidase C-terminal" evidence="7">
    <location>
        <begin position="248"/>
        <end position="395"/>
    </location>
</feature>
<dbReference type="EMBL" id="QXGH01000010">
    <property type="protein sequence ID" value="RHW28344.1"/>
    <property type="molecule type" value="Genomic_DNA"/>
</dbReference>
<organism evidence="10 11">
    <name type="scientific">Nocardioides immobilis</name>
    <dbReference type="NCBI Taxonomy" id="2049295"/>
    <lineage>
        <taxon>Bacteria</taxon>
        <taxon>Bacillati</taxon>
        <taxon>Actinomycetota</taxon>
        <taxon>Actinomycetes</taxon>
        <taxon>Propionibacteriales</taxon>
        <taxon>Nocardioidaceae</taxon>
        <taxon>Nocardioides</taxon>
    </lineage>
</organism>
<dbReference type="Pfam" id="PF00441">
    <property type="entry name" value="Acyl-CoA_dh_1"/>
    <property type="match status" value="1"/>
</dbReference>
<keyword evidence="5 6" id="KW-0560">Oxidoreductase</keyword>
<evidence type="ECO:0000259" key="8">
    <source>
        <dbReference type="Pfam" id="PF02770"/>
    </source>
</evidence>
<keyword evidence="11" id="KW-1185">Reference proteome</keyword>
<evidence type="ECO:0000256" key="1">
    <source>
        <dbReference type="ARBA" id="ARBA00001974"/>
    </source>
</evidence>
<evidence type="ECO:0000256" key="5">
    <source>
        <dbReference type="ARBA" id="ARBA00023002"/>
    </source>
</evidence>
<dbReference type="Gene3D" id="1.10.540.10">
    <property type="entry name" value="Acyl-CoA dehydrogenase/oxidase, N-terminal domain"/>
    <property type="match status" value="1"/>
</dbReference>
<dbReference type="InterPro" id="IPR009100">
    <property type="entry name" value="AcylCoA_DH/oxidase_NM_dom_sf"/>
</dbReference>
<dbReference type="InterPro" id="IPR036250">
    <property type="entry name" value="AcylCo_DH-like_C"/>
</dbReference>
<dbReference type="AlphaFoldDB" id="A0A417Y797"/>
<dbReference type="GO" id="GO:0033539">
    <property type="term" value="P:fatty acid beta-oxidation using acyl-CoA dehydrogenase"/>
    <property type="evidence" value="ECO:0007669"/>
    <property type="project" value="TreeGrafter"/>
</dbReference>
<dbReference type="InterPro" id="IPR009075">
    <property type="entry name" value="AcylCo_DH/oxidase_C"/>
</dbReference>
<comment type="cofactor">
    <cofactor evidence="1 6">
        <name>FAD</name>
        <dbReference type="ChEBI" id="CHEBI:57692"/>
    </cofactor>
</comment>
<keyword evidence="3 6" id="KW-0285">Flavoprotein</keyword>
<dbReference type="Gene3D" id="1.20.140.10">
    <property type="entry name" value="Butyryl-CoA Dehydrogenase, subunit A, domain 3"/>
    <property type="match status" value="1"/>
</dbReference>
<accession>A0A417Y797</accession>
<evidence type="ECO:0000313" key="10">
    <source>
        <dbReference type="EMBL" id="RHW28344.1"/>
    </source>
</evidence>
<dbReference type="InterPro" id="IPR046373">
    <property type="entry name" value="Acyl-CoA_Oxase/DH_mid-dom_sf"/>
</dbReference>
<dbReference type="Pfam" id="PF02770">
    <property type="entry name" value="Acyl-CoA_dh_M"/>
    <property type="match status" value="1"/>
</dbReference>
<keyword evidence="4 6" id="KW-0274">FAD</keyword>
<dbReference type="GO" id="GO:0050660">
    <property type="term" value="F:flavin adenine dinucleotide binding"/>
    <property type="evidence" value="ECO:0007669"/>
    <property type="project" value="InterPro"/>
</dbReference>
<dbReference type="RefSeq" id="WP_118923278.1">
    <property type="nucleotide sequence ID" value="NZ_QXGH01000010.1"/>
</dbReference>
<dbReference type="Pfam" id="PF02771">
    <property type="entry name" value="Acyl-CoA_dh_N"/>
    <property type="match status" value="1"/>
</dbReference>
<dbReference type="OrthoDB" id="8876745at2"/>
<evidence type="ECO:0000259" key="7">
    <source>
        <dbReference type="Pfam" id="PF00441"/>
    </source>
</evidence>
<feature type="domain" description="Acyl-CoA dehydrogenase/oxidase N-terminal" evidence="9">
    <location>
        <begin position="46"/>
        <end position="130"/>
    </location>
</feature>
<comment type="caution">
    <text evidence="10">The sequence shown here is derived from an EMBL/GenBank/DDBJ whole genome shotgun (WGS) entry which is preliminary data.</text>
</comment>
<dbReference type="GO" id="GO:0003995">
    <property type="term" value="F:acyl-CoA dehydrogenase activity"/>
    <property type="evidence" value="ECO:0007669"/>
    <property type="project" value="TreeGrafter"/>
</dbReference>
<comment type="similarity">
    <text evidence="2 6">Belongs to the acyl-CoA dehydrogenase family.</text>
</comment>
<evidence type="ECO:0000313" key="11">
    <source>
        <dbReference type="Proteomes" id="UP000283644"/>
    </source>
</evidence>
<evidence type="ECO:0000256" key="2">
    <source>
        <dbReference type="ARBA" id="ARBA00009347"/>
    </source>
</evidence>
<dbReference type="CDD" id="cd00567">
    <property type="entry name" value="ACAD"/>
    <property type="match status" value="1"/>
</dbReference>
<dbReference type="Gene3D" id="2.40.110.10">
    <property type="entry name" value="Butyryl-CoA Dehydrogenase, subunit A, domain 2"/>
    <property type="match status" value="1"/>
</dbReference>
<proteinExistence type="inferred from homology"/>
<evidence type="ECO:0000256" key="6">
    <source>
        <dbReference type="RuleBase" id="RU362125"/>
    </source>
</evidence>